<evidence type="ECO:0008006" key="3">
    <source>
        <dbReference type="Google" id="ProtNLM"/>
    </source>
</evidence>
<dbReference type="Proteomes" id="UP000010483">
    <property type="component" value="Chromosome"/>
</dbReference>
<organism evidence="1 2">
    <name type="scientific">Cyanobacterium stanieri (strain ATCC 29140 / PCC 7202)</name>
    <dbReference type="NCBI Taxonomy" id="292563"/>
    <lineage>
        <taxon>Bacteria</taxon>
        <taxon>Bacillati</taxon>
        <taxon>Cyanobacteriota</taxon>
        <taxon>Cyanophyceae</taxon>
        <taxon>Oscillatoriophycideae</taxon>
        <taxon>Chroococcales</taxon>
        <taxon>Geminocystaceae</taxon>
        <taxon>Cyanobacterium</taxon>
    </lineage>
</organism>
<dbReference type="InterPro" id="IPR031100">
    <property type="entry name" value="LOG_fam"/>
</dbReference>
<evidence type="ECO:0000313" key="2">
    <source>
        <dbReference type="Proteomes" id="UP000010483"/>
    </source>
</evidence>
<dbReference type="PANTHER" id="PTHR43393:SF2">
    <property type="entry name" value="CYTOKININ RIBOSIDE 5'-MONOPHOSPHATE PHOSPHORIBOHYDROLASE"/>
    <property type="match status" value="1"/>
</dbReference>
<dbReference type="HOGENOM" id="CLU_058336_0_2_3"/>
<dbReference type="eggNOG" id="COG1611">
    <property type="taxonomic scope" value="Bacteria"/>
</dbReference>
<accession>K9YKN9</accession>
<dbReference type="STRING" id="292563.Cyast_1063"/>
<dbReference type="PATRIC" id="fig|292563.3.peg.1111"/>
<dbReference type="Gene3D" id="3.40.50.450">
    <property type="match status" value="1"/>
</dbReference>
<dbReference type="BioCyc" id="CSTA292563:G1353-1073-MONOMER"/>
<protein>
    <recommendedName>
        <fullName evidence="3">Cytochrome D ubiquinol oxidase subunit II</fullName>
    </recommendedName>
</protein>
<dbReference type="GO" id="GO:0005829">
    <property type="term" value="C:cytosol"/>
    <property type="evidence" value="ECO:0007669"/>
    <property type="project" value="TreeGrafter"/>
</dbReference>
<dbReference type="Pfam" id="PF03641">
    <property type="entry name" value="Lysine_decarbox"/>
    <property type="match status" value="1"/>
</dbReference>
<dbReference type="InterPro" id="IPR052341">
    <property type="entry name" value="LOG_family_nucleotidases"/>
</dbReference>
<name>K9YKN9_CYASC</name>
<dbReference type="AlphaFoldDB" id="K9YKN9"/>
<dbReference type="PANTHER" id="PTHR43393">
    <property type="entry name" value="CYTOKININ RIBOSIDE 5'-MONOPHOSPHATE PHOSPHORIBOHYDROLASE"/>
    <property type="match status" value="1"/>
</dbReference>
<evidence type="ECO:0000313" key="1">
    <source>
        <dbReference type="EMBL" id="AFZ47032.1"/>
    </source>
</evidence>
<dbReference type="KEGG" id="csn:Cyast_1063"/>
<reference evidence="2" key="1">
    <citation type="journal article" date="2013" name="Proc. Natl. Acad. Sci. U.S.A.">
        <title>Improving the coverage of the cyanobacterial phylum using diversity-driven genome sequencing.</title>
        <authorList>
            <person name="Shih P.M."/>
            <person name="Wu D."/>
            <person name="Latifi A."/>
            <person name="Axen S.D."/>
            <person name="Fewer D.P."/>
            <person name="Talla E."/>
            <person name="Calteau A."/>
            <person name="Cai F."/>
            <person name="Tandeau de Marsac N."/>
            <person name="Rippka R."/>
            <person name="Herdman M."/>
            <person name="Sivonen K."/>
            <person name="Coursin T."/>
            <person name="Laurent T."/>
            <person name="Goodwin L."/>
            <person name="Nolan M."/>
            <person name="Davenport K.W."/>
            <person name="Han C.S."/>
            <person name="Rubin E.M."/>
            <person name="Eisen J.A."/>
            <person name="Woyke T."/>
            <person name="Gugger M."/>
            <person name="Kerfeld C.A."/>
        </authorList>
    </citation>
    <scope>NUCLEOTIDE SEQUENCE [LARGE SCALE GENOMIC DNA]</scope>
    <source>
        <strain evidence="2">ATCC 29140 / PCC 7202</strain>
    </source>
</reference>
<proteinExistence type="predicted"/>
<gene>
    <name evidence="1" type="ordered locus">Cyast_1063</name>
</gene>
<dbReference type="EMBL" id="CP003940">
    <property type="protein sequence ID" value="AFZ47032.1"/>
    <property type="molecule type" value="Genomic_DNA"/>
</dbReference>
<keyword evidence="2" id="KW-1185">Reference proteome</keyword>
<dbReference type="SUPFAM" id="SSF102405">
    <property type="entry name" value="MCP/YpsA-like"/>
    <property type="match status" value="1"/>
</dbReference>
<sequence length="355" mass="41057">MPNKSDLDLFYRSRHIQSLLQQLPNYTHNKWLKKSLKSLAKLVKRGEIDRLEWKILSATLKDLEKGFRVFANYRDTRKITIFGSARTKDDTPEYDLALKFAQKVSQEGFMVLTGAGGGIMEAGNQGAGTDNSFGLNVKLPFEQSANDYIENDHKLVNFKYFFTRKLFFLKETDAIALFPGGFGTQDEAFETLTLCQTGRQPPIPLILMDKPGGSYWQNWQKYIVENLVLEGYINPQDTEIYTITDNVETAYETISQFYRVYHSSLYRKDFFVMRLNCELKDEQIDILNDKFSDILTQGKITKIESTDSQSSGTIDDLPSIGFYFNERKFSRIYQMINIINSFDLDTFACHQPYVR</sequence>